<name>Q6UD08_9PROT</name>
<keyword evidence="1" id="KW-0812">Transmembrane</keyword>
<feature type="transmembrane region" description="Helical" evidence="1">
    <location>
        <begin position="127"/>
        <end position="147"/>
    </location>
</feature>
<gene>
    <name evidence="2" type="ORF">ANT32C12.19</name>
</gene>
<feature type="transmembrane region" description="Helical" evidence="1">
    <location>
        <begin position="159"/>
        <end position="180"/>
    </location>
</feature>
<protein>
    <recommendedName>
        <fullName evidence="3">Lipoprotein</fullName>
    </recommendedName>
</protein>
<sequence length="761" mass="85868">MPCPEQAPMTGLGKEKILDKSLKPLYDISTIAFKSPAPIIFKSNPAENMPGLPVIINAPFSVGTLSKHSLTAAIIAGEKTFALPSSKVIIETSSSWDSVASLSVIIFLVKIYTVKFIKKLQNNSNKVFIIVCNLCYSLLLCYDFIFIRGSAMIKRFLKAVSLVFVFGLSVSSLYLVNLFFMKPVSIDHFLGKEFLTSLIDSPESMTYAGMFDQYNWITNHNSKLSIPQHEDLQEGIDEARKSLGILNKYNSSSLSANQKITKSIAIFDTENYLKELEEFPYHDYPLNQVRGAHHNIISFMSDMHPVRNHSEAKDFIERTDLVIDVYTSQLDWLERQAAEGIYAPEFVYAHLIKQLNELINYSFEGHPLYTQFIKKAALLDITADELASLDADLKLSIENSVTPGFVLLRDFMVSTRDNANPHHGIWSQPNGDEFYKLRIRSYTTTDYSPQKIHDLGLSEVARISSRMKEILVSLGYDADKTAGTLMNELNEDPSMLYADTADRKEIVVQDYMDMVNEATEAISGYFHTMPKAPVIVKPVPEYSEKTAPGGYYQAPALDGSRPGAFFVNLYDIKQTPKYSMKTLAYHEATPGHHHQIAHSLENEELTLYRRFGYGTSAFSEGWALYSEQLALEAGLAPDPYDELGILQSEIFRAVRLVVDTGMHYKKWTREEAIAYMKAKTGMSDTECRVEIERYIVWPGQALSYKVGMLKILELRQKAKDALGDNFNIKDFHSAVLDYGNPPLFIVEQMVDEMIAKGLEKT</sequence>
<reference evidence="2" key="1">
    <citation type="journal article" date="2003" name="Proc. Natl. Acad. Sci. U.S.A.">
        <title>Proteorhodopsin genes are distributed among divergent marine bacterial taxa.</title>
        <authorList>
            <person name="De La Torre J.R."/>
            <person name="Christianson L.M."/>
            <person name="Beja O."/>
            <person name="Suzuki M.T."/>
            <person name="Karl D.M."/>
            <person name="Heidelberg J."/>
            <person name="DeLong E.F."/>
        </authorList>
    </citation>
    <scope>NUCLEOTIDE SEQUENCE</scope>
</reference>
<evidence type="ECO:0000256" key="1">
    <source>
        <dbReference type="SAM" id="Phobius"/>
    </source>
</evidence>
<dbReference type="PANTHER" id="PTHR33361">
    <property type="entry name" value="GLR0591 PROTEIN"/>
    <property type="match status" value="1"/>
</dbReference>
<feature type="transmembrane region" description="Helical" evidence="1">
    <location>
        <begin position="96"/>
        <end position="115"/>
    </location>
</feature>
<dbReference type="AlphaFoldDB" id="Q6UD08"/>
<dbReference type="PANTHER" id="PTHR33361:SF2">
    <property type="entry name" value="DUF885 DOMAIN-CONTAINING PROTEIN"/>
    <property type="match status" value="1"/>
</dbReference>
<reference evidence="2" key="2">
    <citation type="submission" date="2003-08" db="EMBL/GenBank/DDBJ databases">
        <authorList>
            <person name="de la Torre J.R."/>
            <person name="Christianson L.M."/>
            <person name="Beja O."/>
            <person name="Suzuki M.T."/>
            <person name="Karl D.M."/>
            <person name="Heidelberg J.F."/>
            <person name="DeLong E.F."/>
        </authorList>
    </citation>
    <scope>NUCLEOTIDE SEQUENCE</scope>
</reference>
<proteinExistence type="predicted"/>
<dbReference type="Pfam" id="PF05960">
    <property type="entry name" value="DUF885"/>
    <property type="match status" value="1"/>
</dbReference>
<evidence type="ECO:0000313" key="2">
    <source>
        <dbReference type="EMBL" id="AAR05232.1"/>
    </source>
</evidence>
<keyword evidence="1" id="KW-0472">Membrane</keyword>
<organism evidence="2">
    <name type="scientific">uncultured marine proteobacterium ANT32C12</name>
    <dbReference type="NCBI Taxonomy" id="248048"/>
    <lineage>
        <taxon>Bacteria</taxon>
        <taxon>Pseudomonadati</taxon>
        <taxon>Pseudomonadota</taxon>
        <taxon>environmental samples</taxon>
    </lineage>
</organism>
<evidence type="ECO:0008006" key="3">
    <source>
        <dbReference type="Google" id="ProtNLM"/>
    </source>
</evidence>
<keyword evidence="1" id="KW-1133">Transmembrane helix</keyword>
<dbReference type="InterPro" id="IPR010281">
    <property type="entry name" value="DUF885"/>
</dbReference>
<accession>Q6UD08</accession>
<dbReference type="EMBL" id="AY372453">
    <property type="protein sequence ID" value="AAR05232.1"/>
    <property type="molecule type" value="Genomic_DNA"/>
</dbReference>